<dbReference type="RefSeq" id="WP_021692093.1">
    <property type="nucleotide sequence ID" value="NZ_BATB01000001.1"/>
</dbReference>
<feature type="domain" description="EamA" evidence="6">
    <location>
        <begin position="156"/>
        <end position="285"/>
    </location>
</feature>
<evidence type="ECO:0000313" key="8">
    <source>
        <dbReference type="Proteomes" id="UP000016566"/>
    </source>
</evidence>
<dbReference type="PANTHER" id="PTHR32322:SF9">
    <property type="entry name" value="AMINO-ACID METABOLITE EFFLUX PUMP-RELATED"/>
    <property type="match status" value="1"/>
</dbReference>
<dbReference type="EMBL" id="BATB01000001">
    <property type="protein sequence ID" value="GAD53984.1"/>
    <property type="molecule type" value="Genomic_DNA"/>
</dbReference>
<feature type="transmembrane region" description="Helical" evidence="5">
    <location>
        <begin position="69"/>
        <end position="88"/>
    </location>
</feature>
<comment type="caution">
    <text evidence="7">The sequence shown here is derived from an EMBL/GenBank/DDBJ whole genome shotgun (WGS) entry which is preliminary data.</text>
</comment>
<comment type="subcellular location">
    <subcellularLocation>
        <location evidence="1">Membrane</location>
        <topology evidence="1">Multi-pass membrane protein</topology>
    </subcellularLocation>
</comment>
<evidence type="ECO:0000256" key="4">
    <source>
        <dbReference type="ARBA" id="ARBA00023136"/>
    </source>
</evidence>
<evidence type="ECO:0000259" key="6">
    <source>
        <dbReference type="Pfam" id="PF00892"/>
    </source>
</evidence>
<feature type="transmembrane region" description="Helical" evidence="5">
    <location>
        <begin position="94"/>
        <end position="116"/>
    </location>
</feature>
<feature type="transmembrane region" description="Helical" evidence="5">
    <location>
        <begin position="12"/>
        <end position="31"/>
    </location>
</feature>
<dbReference type="GO" id="GO:0016020">
    <property type="term" value="C:membrane"/>
    <property type="evidence" value="ECO:0007669"/>
    <property type="project" value="UniProtKB-SubCell"/>
</dbReference>
<evidence type="ECO:0000256" key="5">
    <source>
        <dbReference type="SAM" id="Phobius"/>
    </source>
</evidence>
<keyword evidence="2 5" id="KW-0812">Transmembrane</keyword>
<feature type="transmembrane region" description="Helical" evidence="5">
    <location>
        <begin position="153"/>
        <end position="171"/>
    </location>
</feature>
<evidence type="ECO:0000256" key="1">
    <source>
        <dbReference type="ARBA" id="ARBA00004141"/>
    </source>
</evidence>
<reference evidence="7" key="1">
    <citation type="journal article" date="2013" name="Genome Announc.">
        <title>Draft Genome Sequence of Loktanella cinnabarina LL-001T, Isolated from Deep-Sea Floor Sediment.</title>
        <authorList>
            <person name="Nishi S."/>
            <person name="Tsubouchi T."/>
            <person name="Takaki Y."/>
            <person name="Koyanagi R."/>
            <person name="Satoh N."/>
            <person name="Maruyama T."/>
            <person name="Hatada Y."/>
        </authorList>
    </citation>
    <scope>NUCLEOTIDE SEQUENCE [LARGE SCALE GENOMIC DNA]</scope>
    <source>
        <strain evidence="7">LL-001</strain>
    </source>
</reference>
<feature type="domain" description="EamA" evidence="6">
    <location>
        <begin position="11"/>
        <end position="142"/>
    </location>
</feature>
<dbReference type="OrthoDB" id="9810556at2"/>
<dbReference type="Pfam" id="PF00892">
    <property type="entry name" value="EamA"/>
    <property type="match status" value="2"/>
</dbReference>
<feature type="transmembrane region" description="Helical" evidence="5">
    <location>
        <begin position="37"/>
        <end position="57"/>
    </location>
</feature>
<dbReference type="InterPro" id="IPR037185">
    <property type="entry name" value="EmrE-like"/>
</dbReference>
<name>U3A8J3_9RHOB</name>
<dbReference type="eggNOG" id="COG0697">
    <property type="taxonomic scope" value="Bacteria"/>
</dbReference>
<feature type="transmembrane region" description="Helical" evidence="5">
    <location>
        <begin position="210"/>
        <end position="233"/>
    </location>
</feature>
<gene>
    <name evidence="7" type="ORF">MBELCI_0036</name>
</gene>
<proteinExistence type="predicted"/>
<keyword evidence="8" id="KW-1185">Reference proteome</keyword>
<keyword evidence="3 5" id="KW-1133">Transmembrane helix</keyword>
<dbReference type="STRING" id="1337093.MBELCI_0036"/>
<accession>U3A8J3</accession>
<dbReference type="PANTHER" id="PTHR32322">
    <property type="entry name" value="INNER MEMBRANE TRANSPORTER"/>
    <property type="match status" value="1"/>
</dbReference>
<dbReference type="AlphaFoldDB" id="U3A8J3"/>
<feature type="transmembrane region" description="Helical" evidence="5">
    <location>
        <begin position="128"/>
        <end position="147"/>
    </location>
</feature>
<evidence type="ECO:0000256" key="2">
    <source>
        <dbReference type="ARBA" id="ARBA00022692"/>
    </source>
</evidence>
<feature type="transmembrane region" description="Helical" evidence="5">
    <location>
        <begin position="270"/>
        <end position="287"/>
    </location>
</feature>
<protein>
    <submittedName>
        <fullName evidence="7">Permease of the drug/metabolite transporter (DMT) superfamily</fullName>
    </submittedName>
</protein>
<keyword evidence="4 5" id="KW-0472">Membrane</keyword>
<sequence>MTAQPTPANWLSILLLGLIWGGTFAVVRLALDGYGPVTVACARTALGAVAMLGLMQLMRRRVPPLTRALAGYLVAIGLLSTALPFLLLSWGQQYVPSAFAGISMAALPLFVLPLAALFSDEPFHWRSAIGVGVGFLGALVLIGPGVLAPGAGLSAWGQMACLAAALSYAVASILTRRCPPIDGIVLTALSLTVGAMVLVPAMLLTEGVPGWTGAVPGAALVFLGLLPTALAALIRVTVIRSAGSVFMTLVNYQVPVWSMAIGALGLGEALPWRFFIALALILTGLGISQGRNLRGLLAHGAPARQGGAR</sequence>
<feature type="transmembrane region" description="Helical" evidence="5">
    <location>
        <begin position="245"/>
        <end position="264"/>
    </location>
</feature>
<evidence type="ECO:0000313" key="7">
    <source>
        <dbReference type="EMBL" id="GAD53984.1"/>
    </source>
</evidence>
<dbReference type="SUPFAM" id="SSF103481">
    <property type="entry name" value="Multidrug resistance efflux transporter EmrE"/>
    <property type="match status" value="2"/>
</dbReference>
<feature type="transmembrane region" description="Helical" evidence="5">
    <location>
        <begin position="183"/>
        <end position="204"/>
    </location>
</feature>
<evidence type="ECO:0000256" key="3">
    <source>
        <dbReference type="ARBA" id="ARBA00022989"/>
    </source>
</evidence>
<dbReference type="InterPro" id="IPR050638">
    <property type="entry name" value="AA-Vitamin_Transporters"/>
</dbReference>
<organism evidence="7 8">
    <name type="scientific">Limimaricola cinnabarinus LL-001</name>
    <dbReference type="NCBI Taxonomy" id="1337093"/>
    <lineage>
        <taxon>Bacteria</taxon>
        <taxon>Pseudomonadati</taxon>
        <taxon>Pseudomonadota</taxon>
        <taxon>Alphaproteobacteria</taxon>
        <taxon>Rhodobacterales</taxon>
        <taxon>Paracoccaceae</taxon>
        <taxon>Limimaricola</taxon>
    </lineage>
</organism>
<dbReference type="InterPro" id="IPR000620">
    <property type="entry name" value="EamA_dom"/>
</dbReference>
<dbReference type="Proteomes" id="UP000016566">
    <property type="component" value="Unassembled WGS sequence"/>
</dbReference>